<dbReference type="InterPro" id="IPR004000">
    <property type="entry name" value="Actin"/>
</dbReference>
<organism evidence="7 8">
    <name type="scientific">Capsicum annuum</name>
    <name type="common">Capsicum pepper</name>
    <dbReference type="NCBI Taxonomy" id="4072"/>
    <lineage>
        <taxon>Eukaryota</taxon>
        <taxon>Viridiplantae</taxon>
        <taxon>Streptophyta</taxon>
        <taxon>Embryophyta</taxon>
        <taxon>Tracheophyta</taxon>
        <taxon>Spermatophyta</taxon>
        <taxon>Magnoliopsida</taxon>
        <taxon>eudicotyledons</taxon>
        <taxon>Gunneridae</taxon>
        <taxon>Pentapetalae</taxon>
        <taxon>asterids</taxon>
        <taxon>lamiids</taxon>
        <taxon>Solanales</taxon>
        <taxon>Solanaceae</taxon>
        <taxon>Solanoideae</taxon>
        <taxon>Capsiceae</taxon>
        <taxon>Capsicum</taxon>
    </lineage>
</organism>
<dbReference type="Gene3D" id="3.30.420.40">
    <property type="match status" value="2"/>
</dbReference>
<dbReference type="FunFam" id="3.30.420.40:FF:000148">
    <property type="entry name" value="Actin, alpha skeletal muscle"/>
    <property type="match status" value="1"/>
</dbReference>
<proteinExistence type="inferred from homology"/>
<keyword evidence="5" id="KW-0067">ATP-binding</keyword>
<accession>A0A2G3AN85</accession>
<dbReference type="STRING" id="4072.A0A2G3AN85"/>
<evidence type="ECO:0000256" key="2">
    <source>
        <dbReference type="ARBA" id="ARBA00006752"/>
    </source>
</evidence>
<keyword evidence="4" id="KW-0547">Nucleotide-binding</keyword>
<dbReference type="Pfam" id="PF00022">
    <property type="entry name" value="Actin"/>
    <property type="match status" value="2"/>
</dbReference>
<dbReference type="GO" id="GO:0005524">
    <property type="term" value="F:ATP binding"/>
    <property type="evidence" value="ECO:0007669"/>
    <property type="project" value="UniProtKB-KW"/>
</dbReference>
<dbReference type="OMA" id="ADEMDIR"/>
<dbReference type="FunFam" id="2.30.36.70:FF:000001">
    <property type="entry name" value="Actin, alpha skeletal muscle"/>
    <property type="match status" value="1"/>
</dbReference>
<keyword evidence="3" id="KW-0963">Cytoplasm</keyword>
<protein>
    <submittedName>
        <fullName evidence="7">Actin-3</fullName>
    </submittedName>
</protein>
<gene>
    <name evidence="7" type="ORF">T459_03571</name>
</gene>
<comment type="similarity">
    <text evidence="2">Belongs to the actin family.</text>
</comment>
<comment type="caution">
    <text evidence="7">The sequence shown here is derived from an EMBL/GenBank/DDBJ whole genome shotgun (WGS) entry which is preliminary data.</text>
</comment>
<dbReference type="Proteomes" id="UP000222542">
    <property type="component" value="Unassembled WGS sequence"/>
</dbReference>
<sequence>MADEMDIRKLVTDNGTGMTKVGFAGEDSPRVVFESIVGRPRHTGVIVGMGQRDDYVGDEAESKRGVLTLKYPIEHDLVRNWDDKEILWHHIFYNELRVAPRIMYVANKAVLSLFANGCTTDIVLDTGDDVTHVIPIYEGHALPHAIS</sequence>
<dbReference type="Gene3D" id="2.30.36.70">
    <property type="entry name" value="Actin, Chain A, domain 2"/>
    <property type="match status" value="1"/>
</dbReference>
<evidence type="ECO:0000256" key="5">
    <source>
        <dbReference type="ARBA" id="ARBA00022840"/>
    </source>
</evidence>
<dbReference type="PANTHER" id="PTHR11937">
    <property type="entry name" value="ACTIN"/>
    <property type="match status" value="1"/>
</dbReference>
<dbReference type="GO" id="GO:0005856">
    <property type="term" value="C:cytoskeleton"/>
    <property type="evidence" value="ECO:0007669"/>
    <property type="project" value="UniProtKB-SubCell"/>
</dbReference>
<comment type="subcellular location">
    <subcellularLocation>
        <location evidence="1">Cytoplasm</location>
        <location evidence="1">Cytoskeleton</location>
    </subcellularLocation>
</comment>
<dbReference type="EMBL" id="AYRZ02000001">
    <property type="protein sequence ID" value="PHT95689.1"/>
    <property type="molecule type" value="Genomic_DNA"/>
</dbReference>
<name>A0A2G3AN85_CAPAN</name>
<dbReference type="Gramene" id="PHT95689">
    <property type="protein sequence ID" value="PHT95689"/>
    <property type="gene ID" value="T459_03571"/>
</dbReference>
<dbReference type="PRINTS" id="PR00190">
    <property type="entry name" value="ACTIN"/>
</dbReference>
<dbReference type="AlphaFoldDB" id="A0A2G3AN85"/>
<dbReference type="SMR" id="A0A2G3AN85"/>
<keyword evidence="8" id="KW-1185">Reference proteome</keyword>
<evidence type="ECO:0000313" key="7">
    <source>
        <dbReference type="EMBL" id="PHT95689.1"/>
    </source>
</evidence>
<evidence type="ECO:0000256" key="3">
    <source>
        <dbReference type="ARBA" id="ARBA00022490"/>
    </source>
</evidence>
<dbReference type="InterPro" id="IPR043129">
    <property type="entry name" value="ATPase_NBD"/>
</dbReference>
<evidence type="ECO:0000256" key="4">
    <source>
        <dbReference type="ARBA" id="ARBA00022741"/>
    </source>
</evidence>
<dbReference type="SUPFAM" id="SSF53067">
    <property type="entry name" value="Actin-like ATPase domain"/>
    <property type="match status" value="2"/>
</dbReference>
<evidence type="ECO:0000313" key="8">
    <source>
        <dbReference type="Proteomes" id="UP000222542"/>
    </source>
</evidence>
<evidence type="ECO:0000256" key="6">
    <source>
        <dbReference type="ARBA" id="ARBA00023212"/>
    </source>
</evidence>
<reference evidence="7 8" key="2">
    <citation type="journal article" date="2017" name="Genome Biol.">
        <title>New reference genome sequences of hot pepper reveal the massive evolution of plant disease-resistance genes by retroduplication.</title>
        <authorList>
            <person name="Kim S."/>
            <person name="Park J."/>
            <person name="Yeom S.I."/>
            <person name="Kim Y.M."/>
            <person name="Seo E."/>
            <person name="Kim K.T."/>
            <person name="Kim M.S."/>
            <person name="Lee J.M."/>
            <person name="Cheong K."/>
            <person name="Shin H.S."/>
            <person name="Kim S.B."/>
            <person name="Han K."/>
            <person name="Lee J."/>
            <person name="Park M."/>
            <person name="Lee H.A."/>
            <person name="Lee H.Y."/>
            <person name="Lee Y."/>
            <person name="Oh S."/>
            <person name="Lee J.H."/>
            <person name="Choi E."/>
            <person name="Choi E."/>
            <person name="Lee S.E."/>
            <person name="Jeon J."/>
            <person name="Kim H."/>
            <person name="Choi G."/>
            <person name="Song H."/>
            <person name="Lee J."/>
            <person name="Lee S.C."/>
            <person name="Kwon J.K."/>
            <person name="Lee H.Y."/>
            <person name="Koo N."/>
            <person name="Hong Y."/>
            <person name="Kim R.W."/>
            <person name="Kang W.H."/>
            <person name="Huh J.H."/>
            <person name="Kang B.C."/>
            <person name="Yang T.J."/>
            <person name="Lee Y.H."/>
            <person name="Bennetzen J.L."/>
            <person name="Choi D."/>
        </authorList>
    </citation>
    <scope>NUCLEOTIDE SEQUENCE [LARGE SCALE GENOMIC DNA]</scope>
    <source>
        <strain evidence="8">cv. CM334</strain>
    </source>
</reference>
<keyword evidence="6" id="KW-0206">Cytoskeleton</keyword>
<evidence type="ECO:0000256" key="1">
    <source>
        <dbReference type="ARBA" id="ARBA00004245"/>
    </source>
</evidence>
<reference evidence="7 8" key="1">
    <citation type="journal article" date="2014" name="Nat. Genet.">
        <title>Genome sequence of the hot pepper provides insights into the evolution of pungency in Capsicum species.</title>
        <authorList>
            <person name="Kim S."/>
            <person name="Park M."/>
            <person name="Yeom S.I."/>
            <person name="Kim Y.M."/>
            <person name="Lee J.M."/>
            <person name="Lee H.A."/>
            <person name="Seo E."/>
            <person name="Choi J."/>
            <person name="Cheong K."/>
            <person name="Kim K.T."/>
            <person name="Jung K."/>
            <person name="Lee G.W."/>
            <person name="Oh S.K."/>
            <person name="Bae C."/>
            <person name="Kim S.B."/>
            <person name="Lee H.Y."/>
            <person name="Kim S.Y."/>
            <person name="Kim M.S."/>
            <person name="Kang B.C."/>
            <person name="Jo Y.D."/>
            <person name="Yang H.B."/>
            <person name="Jeong H.J."/>
            <person name="Kang W.H."/>
            <person name="Kwon J.K."/>
            <person name="Shin C."/>
            <person name="Lim J.Y."/>
            <person name="Park J.H."/>
            <person name="Huh J.H."/>
            <person name="Kim J.S."/>
            <person name="Kim B.D."/>
            <person name="Cohen O."/>
            <person name="Paran I."/>
            <person name="Suh M.C."/>
            <person name="Lee S.B."/>
            <person name="Kim Y.K."/>
            <person name="Shin Y."/>
            <person name="Noh S.J."/>
            <person name="Park J."/>
            <person name="Seo Y.S."/>
            <person name="Kwon S.Y."/>
            <person name="Kim H.A."/>
            <person name="Park J.M."/>
            <person name="Kim H.J."/>
            <person name="Choi S.B."/>
            <person name="Bosland P.W."/>
            <person name="Reeves G."/>
            <person name="Jo S.H."/>
            <person name="Lee B.W."/>
            <person name="Cho H.T."/>
            <person name="Choi H.S."/>
            <person name="Lee M.S."/>
            <person name="Yu Y."/>
            <person name="Do Choi Y."/>
            <person name="Park B.S."/>
            <person name="van Deynze A."/>
            <person name="Ashrafi H."/>
            <person name="Hill T."/>
            <person name="Kim W.T."/>
            <person name="Pai H.S."/>
            <person name="Ahn H.K."/>
            <person name="Yeam I."/>
            <person name="Giovannoni J.J."/>
            <person name="Rose J.K."/>
            <person name="Sorensen I."/>
            <person name="Lee S.J."/>
            <person name="Kim R.W."/>
            <person name="Choi I.Y."/>
            <person name="Choi B.S."/>
            <person name="Lim J.S."/>
            <person name="Lee Y.H."/>
            <person name="Choi D."/>
        </authorList>
    </citation>
    <scope>NUCLEOTIDE SEQUENCE [LARGE SCALE GENOMIC DNA]</scope>
    <source>
        <strain evidence="8">cv. CM334</strain>
    </source>
</reference>